<keyword evidence="4" id="KW-0249">Electron transport</keyword>
<dbReference type="GO" id="GO:0020037">
    <property type="term" value="F:heme binding"/>
    <property type="evidence" value="ECO:0007669"/>
    <property type="project" value="InterPro"/>
</dbReference>
<evidence type="ECO:0000256" key="7">
    <source>
        <dbReference type="SAM" id="SignalP"/>
    </source>
</evidence>
<keyword evidence="5 6" id="KW-0408">Iron</keyword>
<reference evidence="9 10" key="1">
    <citation type="journal article" date="2018" name="Arch. Microbiol.">
        <title>New insights into the metabolic potential of the phototrophic purple bacterium Rhodopila globiformis DSM 161(T) from its draft genome sequence and evidence for a vanadium-dependent nitrogenase.</title>
        <authorList>
            <person name="Imhoff J.F."/>
            <person name="Rahn T."/>
            <person name="Kunzel S."/>
            <person name="Neulinger S.C."/>
        </authorList>
    </citation>
    <scope>NUCLEOTIDE SEQUENCE [LARGE SCALE GENOMIC DNA]</scope>
    <source>
        <strain evidence="9 10">DSM 161</strain>
    </source>
</reference>
<dbReference type="Gene3D" id="1.10.760.10">
    <property type="entry name" value="Cytochrome c-like domain"/>
    <property type="match status" value="1"/>
</dbReference>
<dbReference type="InterPro" id="IPR036909">
    <property type="entry name" value="Cyt_c-like_dom_sf"/>
</dbReference>
<comment type="caution">
    <text evidence="9">The sequence shown here is derived from an EMBL/GenBank/DDBJ whole genome shotgun (WGS) entry which is preliminary data.</text>
</comment>
<dbReference type="Proteomes" id="UP000239724">
    <property type="component" value="Unassembled WGS sequence"/>
</dbReference>
<keyword evidence="10" id="KW-1185">Reference proteome</keyword>
<dbReference type="PANTHER" id="PTHR11961">
    <property type="entry name" value="CYTOCHROME C"/>
    <property type="match status" value="1"/>
</dbReference>
<evidence type="ECO:0000256" key="6">
    <source>
        <dbReference type="PROSITE-ProRule" id="PRU00433"/>
    </source>
</evidence>
<dbReference type="Pfam" id="PF00034">
    <property type="entry name" value="Cytochrom_C"/>
    <property type="match status" value="1"/>
</dbReference>
<keyword evidence="3 6" id="KW-0479">Metal-binding</keyword>
<organism evidence="9 10">
    <name type="scientific">Rhodopila globiformis</name>
    <name type="common">Rhodopseudomonas globiformis</name>
    <dbReference type="NCBI Taxonomy" id="1071"/>
    <lineage>
        <taxon>Bacteria</taxon>
        <taxon>Pseudomonadati</taxon>
        <taxon>Pseudomonadota</taxon>
        <taxon>Alphaproteobacteria</taxon>
        <taxon>Acetobacterales</taxon>
        <taxon>Acetobacteraceae</taxon>
        <taxon>Rhodopila</taxon>
    </lineage>
</organism>
<feature type="signal peptide" evidence="7">
    <location>
        <begin position="1"/>
        <end position="25"/>
    </location>
</feature>
<evidence type="ECO:0000256" key="1">
    <source>
        <dbReference type="ARBA" id="ARBA00022448"/>
    </source>
</evidence>
<feature type="domain" description="Cytochrome c" evidence="8">
    <location>
        <begin position="31"/>
        <end position="134"/>
    </location>
</feature>
<evidence type="ECO:0000313" key="10">
    <source>
        <dbReference type="Proteomes" id="UP000239724"/>
    </source>
</evidence>
<dbReference type="OrthoDB" id="9805828at2"/>
<protein>
    <recommendedName>
        <fullName evidence="8">Cytochrome c domain-containing protein</fullName>
    </recommendedName>
</protein>
<evidence type="ECO:0000256" key="3">
    <source>
        <dbReference type="ARBA" id="ARBA00022723"/>
    </source>
</evidence>
<dbReference type="EMBL" id="NHRY01000260">
    <property type="protein sequence ID" value="PPQ27388.1"/>
    <property type="molecule type" value="Genomic_DNA"/>
</dbReference>
<dbReference type="PROSITE" id="PS51007">
    <property type="entry name" value="CYTC"/>
    <property type="match status" value="1"/>
</dbReference>
<feature type="chain" id="PRO_5015540411" description="Cytochrome c domain-containing protein" evidence="7">
    <location>
        <begin position="26"/>
        <end position="134"/>
    </location>
</feature>
<evidence type="ECO:0000313" key="9">
    <source>
        <dbReference type="EMBL" id="PPQ27388.1"/>
    </source>
</evidence>
<dbReference type="AlphaFoldDB" id="A0A2S6MYF0"/>
<keyword evidence="2 6" id="KW-0349">Heme</keyword>
<keyword evidence="7" id="KW-0732">Signal</keyword>
<dbReference type="SUPFAM" id="SSF46626">
    <property type="entry name" value="Cytochrome c"/>
    <property type="match status" value="1"/>
</dbReference>
<dbReference type="PRINTS" id="PR00604">
    <property type="entry name" value="CYTCHRMECIAB"/>
</dbReference>
<proteinExistence type="predicted"/>
<gene>
    <name evidence="9" type="ORF">CCS01_27705</name>
</gene>
<evidence type="ECO:0000256" key="5">
    <source>
        <dbReference type="ARBA" id="ARBA00023004"/>
    </source>
</evidence>
<evidence type="ECO:0000256" key="4">
    <source>
        <dbReference type="ARBA" id="ARBA00022982"/>
    </source>
</evidence>
<sequence length="134" mass="15055">MMKRLRLWAAPVIIATVFGMANAVAAEPATDSVANGKAIFQRTCANCHSLEIGVNKVGPSLWHVMGRPIAAVPDFNYSKSLRERRTDWQVWDEATLNVYLRNPRETVHNVKMFFRGLPNPTDRADVIAYLSTLQ</sequence>
<accession>A0A2S6MYF0</accession>
<dbReference type="GO" id="GO:0009055">
    <property type="term" value="F:electron transfer activity"/>
    <property type="evidence" value="ECO:0007669"/>
    <property type="project" value="InterPro"/>
</dbReference>
<dbReference type="InterPro" id="IPR002327">
    <property type="entry name" value="Cyt_c_1A/1B"/>
</dbReference>
<dbReference type="InterPro" id="IPR009056">
    <property type="entry name" value="Cyt_c-like_dom"/>
</dbReference>
<keyword evidence="1" id="KW-0813">Transport</keyword>
<dbReference type="GO" id="GO:0046872">
    <property type="term" value="F:metal ion binding"/>
    <property type="evidence" value="ECO:0007669"/>
    <property type="project" value="UniProtKB-KW"/>
</dbReference>
<evidence type="ECO:0000259" key="8">
    <source>
        <dbReference type="PROSITE" id="PS51007"/>
    </source>
</evidence>
<name>A0A2S6MYF0_RHOGL</name>
<evidence type="ECO:0000256" key="2">
    <source>
        <dbReference type="ARBA" id="ARBA00022617"/>
    </source>
</evidence>